<evidence type="ECO:0000256" key="4">
    <source>
        <dbReference type="ARBA" id="ARBA00022691"/>
    </source>
</evidence>
<proteinExistence type="predicted"/>
<protein>
    <recommendedName>
        <fullName evidence="1">uroporphyrinogen-III C-methyltransferase</fullName>
        <ecNumber evidence="1">2.1.1.107</ecNumber>
    </recommendedName>
</protein>
<name>A0A9D1KQB5_9FIRM</name>
<evidence type="ECO:0000313" key="9">
    <source>
        <dbReference type="Proteomes" id="UP000824165"/>
    </source>
</evidence>
<comment type="caution">
    <text evidence="8">The sequence shown here is derived from an EMBL/GenBank/DDBJ whole genome shotgun (WGS) entry which is preliminary data.</text>
</comment>
<dbReference type="InterPro" id="IPR014777">
    <property type="entry name" value="4pyrrole_Mease_sub1"/>
</dbReference>
<dbReference type="GO" id="GO:0032259">
    <property type="term" value="P:methylation"/>
    <property type="evidence" value="ECO:0007669"/>
    <property type="project" value="UniProtKB-KW"/>
</dbReference>
<dbReference type="GO" id="GO:0004852">
    <property type="term" value="F:uroporphyrinogen-III synthase activity"/>
    <property type="evidence" value="ECO:0007669"/>
    <property type="project" value="InterPro"/>
</dbReference>
<organism evidence="8 9">
    <name type="scientific">Candidatus Ornithomonoglobus intestinigallinarum</name>
    <dbReference type="NCBI Taxonomy" id="2840894"/>
    <lineage>
        <taxon>Bacteria</taxon>
        <taxon>Bacillati</taxon>
        <taxon>Bacillota</taxon>
        <taxon>Clostridia</taxon>
        <taxon>Candidatus Ornithomonoglobus</taxon>
    </lineage>
</organism>
<dbReference type="InterPro" id="IPR006366">
    <property type="entry name" value="CobA/CysG_C"/>
</dbReference>
<dbReference type="SUPFAM" id="SSF53790">
    <property type="entry name" value="Tetrapyrrole methylase"/>
    <property type="match status" value="1"/>
</dbReference>
<dbReference type="InterPro" id="IPR014776">
    <property type="entry name" value="4pyrrole_Mease_sub2"/>
</dbReference>
<dbReference type="EC" id="2.1.1.107" evidence="1"/>
<dbReference type="Gene3D" id="3.40.50.10090">
    <property type="match status" value="2"/>
</dbReference>
<gene>
    <name evidence="8" type="primary">cobA</name>
    <name evidence="8" type="ORF">IAA60_00645</name>
</gene>
<evidence type="ECO:0000256" key="3">
    <source>
        <dbReference type="ARBA" id="ARBA00022679"/>
    </source>
</evidence>
<dbReference type="SUPFAM" id="SSF69618">
    <property type="entry name" value="HemD-like"/>
    <property type="match status" value="1"/>
</dbReference>
<dbReference type="Pfam" id="PF00590">
    <property type="entry name" value="TP_methylase"/>
    <property type="match status" value="1"/>
</dbReference>
<dbReference type="InterPro" id="IPR003754">
    <property type="entry name" value="4pyrrol_synth_uPrphyn_synth"/>
</dbReference>
<keyword evidence="3 8" id="KW-0808">Transferase</keyword>
<evidence type="ECO:0000259" key="7">
    <source>
        <dbReference type="Pfam" id="PF02602"/>
    </source>
</evidence>
<evidence type="ECO:0000256" key="2">
    <source>
        <dbReference type="ARBA" id="ARBA00022603"/>
    </source>
</evidence>
<dbReference type="NCBIfam" id="NF004790">
    <property type="entry name" value="PRK06136.1"/>
    <property type="match status" value="1"/>
</dbReference>
<dbReference type="NCBIfam" id="TIGR01469">
    <property type="entry name" value="cobA_cysG_Cterm"/>
    <property type="match status" value="1"/>
</dbReference>
<dbReference type="GO" id="GO:0004851">
    <property type="term" value="F:uroporphyrin-III C-methyltransferase activity"/>
    <property type="evidence" value="ECO:0007669"/>
    <property type="project" value="UniProtKB-EC"/>
</dbReference>
<reference evidence="8" key="2">
    <citation type="journal article" date="2021" name="PeerJ">
        <title>Extensive microbial diversity within the chicken gut microbiome revealed by metagenomics and culture.</title>
        <authorList>
            <person name="Gilroy R."/>
            <person name="Ravi A."/>
            <person name="Getino M."/>
            <person name="Pursley I."/>
            <person name="Horton D.L."/>
            <person name="Alikhan N.F."/>
            <person name="Baker D."/>
            <person name="Gharbi K."/>
            <person name="Hall N."/>
            <person name="Watson M."/>
            <person name="Adriaenssens E.M."/>
            <person name="Foster-Nyarko E."/>
            <person name="Jarju S."/>
            <person name="Secka A."/>
            <person name="Antonio M."/>
            <person name="Oren A."/>
            <person name="Chaudhuri R.R."/>
            <person name="La Ragione R."/>
            <person name="Hildebrand F."/>
            <person name="Pallen M.J."/>
        </authorList>
    </citation>
    <scope>NUCLEOTIDE SEQUENCE</scope>
    <source>
        <strain evidence="8">CHK181-108</strain>
    </source>
</reference>
<dbReference type="PANTHER" id="PTHR45790:SF3">
    <property type="entry name" value="S-ADENOSYL-L-METHIONINE-DEPENDENT UROPORPHYRINOGEN III METHYLTRANSFERASE, CHLOROPLASTIC"/>
    <property type="match status" value="1"/>
</dbReference>
<feature type="domain" description="Tetrapyrrole biosynthesis uroporphyrinogen III synthase" evidence="7">
    <location>
        <begin position="270"/>
        <end position="472"/>
    </location>
</feature>
<keyword evidence="5" id="KW-0627">Porphyrin biosynthesis</keyword>
<dbReference type="InterPro" id="IPR000878">
    <property type="entry name" value="4pyrrol_Mease"/>
</dbReference>
<evidence type="ECO:0000259" key="6">
    <source>
        <dbReference type="Pfam" id="PF00590"/>
    </source>
</evidence>
<dbReference type="Gene3D" id="3.30.950.10">
    <property type="entry name" value="Methyltransferase, Cobalt-precorrin-4 Transmethylase, Domain 2"/>
    <property type="match status" value="1"/>
</dbReference>
<dbReference type="InterPro" id="IPR050161">
    <property type="entry name" value="Siro_Cobalamin_biosynth"/>
</dbReference>
<dbReference type="EMBL" id="DVLU01000004">
    <property type="protein sequence ID" value="HIT84392.1"/>
    <property type="molecule type" value="Genomic_DNA"/>
</dbReference>
<keyword evidence="2 8" id="KW-0489">Methyltransferase</keyword>
<evidence type="ECO:0000256" key="1">
    <source>
        <dbReference type="ARBA" id="ARBA00012162"/>
    </source>
</evidence>
<dbReference type="AlphaFoldDB" id="A0A9D1KQB5"/>
<evidence type="ECO:0000313" key="8">
    <source>
        <dbReference type="EMBL" id="HIT84392.1"/>
    </source>
</evidence>
<reference evidence="8" key="1">
    <citation type="submission" date="2020-10" db="EMBL/GenBank/DDBJ databases">
        <authorList>
            <person name="Gilroy R."/>
        </authorList>
    </citation>
    <scope>NUCLEOTIDE SEQUENCE</scope>
    <source>
        <strain evidence="8">CHK181-108</strain>
    </source>
</reference>
<feature type="domain" description="Tetrapyrrole methylase" evidence="6">
    <location>
        <begin position="9"/>
        <end position="217"/>
    </location>
</feature>
<dbReference type="FunFam" id="3.40.1010.10:FF:000001">
    <property type="entry name" value="Siroheme synthase"/>
    <property type="match status" value="1"/>
</dbReference>
<dbReference type="Gene3D" id="3.40.1010.10">
    <property type="entry name" value="Cobalt-precorrin-4 Transmethylase, Domain 1"/>
    <property type="match status" value="1"/>
</dbReference>
<sequence length="482" mass="51133">MKHKNNGFVYIAGAGPWDAGLLTLKCADALTRADAVVYDALVNPTVLTIAKNAELIFAGKRAGNHAMEQDEINRLLLRLASESKTVVRLKGGDPYIFGRGAEEALYLKEHGIKYEIISGVSSAYAVPASAGISVTDRNTASSVHIITAHPGGAGKKPGYKTLARLEGTLVFMMGKSRLGEISSELIKYGKPENTPCAVVSEGTSPRMRCAAGTLSDIEKKAAELPSPAVAVVGAAAENACGKNGGELFGKRVICAGLENTLAGLENEIPGAQLLRIPIIKTIKKERVKAPDITGFDCIAFSSANGAEYFFEYLNEQNIDLRRLCGIRLAALGERARLSLQRRGLIPDILAKTHNAEGLAEAIAEDGKCKSVLIPCSSRGGRELSDRLKNIRAERLELFDTITDMSRAELFSLYEPTADCVVLTSGTCAGAYREILPHGGAASVAAIGASTKRRAGELGIRVASSAETPDVRAVADAIRRAVL</sequence>
<dbReference type="CDD" id="cd06578">
    <property type="entry name" value="HemD"/>
    <property type="match status" value="1"/>
</dbReference>
<dbReference type="Pfam" id="PF02602">
    <property type="entry name" value="HEM4"/>
    <property type="match status" value="1"/>
</dbReference>
<dbReference type="InterPro" id="IPR036108">
    <property type="entry name" value="4pyrrol_syn_uPrphyn_synt_sf"/>
</dbReference>
<evidence type="ECO:0000256" key="5">
    <source>
        <dbReference type="ARBA" id="ARBA00023244"/>
    </source>
</evidence>
<dbReference type="InterPro" id="IPR035996">
    <property type="entry name" value="4pyrrol_Methylase_sf"/>
</dbReference>
<dbReference type="CDD" id="cd11642">
    <property type="entry name" value="SUMT"/>
    <property type="match status" value="1"/>
</dbReference>
<accession>A0A9D1KQB5</accession>
<dbReference type="PANTHER" id="PTHR45790">
    <property type="entry name" value="SIROHEME SYNTHASE-RELATED"/>
    <property type="match status" value="1"/>
</dbReference>
<dbReference type="Proteomes" id="UP000824165">
    <property type="component" value="Unassembled WGS sequence"/>
</dbReference>
<keyword evidence="4" id="KW-0949">S-adenosyl-L-methionine</keyword>
<dbReference type="GO" id="GO:0019354">
    <property type="term" value="P:siroheme biosynthetic process"/>
    <property type="evidence" value="ECO:0007669"/>
    <property type="project" value="InterPro"/>
</dbReference>